<accession>A0A540W1J9</accession>
<name>A0A540W1J9_9ACTN</name>
<reference evidence="1 2" key="1">
    <citation type="submission" date="2019-06" db="EMBL/GenBank/DDBJ databases">
        <title>Description of Kitasatospora acidophila sp. nov. isolated from pine grove soil, and reclassification of Streptomyces novaecaesareae to Kitasatospora novaeceasareae comb. nov.</title>
        <authorList>
            <person name="Kim M.J."/>
        </authorList>
    </citation>
    <scope>NUCLEOTIDE SEQUENCE [LARGE SCALE GENOMIC DNA]</scope>
    <source>
        <strain evidence="1 2">MMS16-CNU292</strain>
    </source>
</reference>
<keyword evidence="2" id="KW-1185">Reference proteome</keyword>
<protein>
    <submittedName>
        <fullName evidence="1">Uncharacterized protein</fullName>
    </submittedName>
</protein>
<dbReference type="EMBL" id="VIGB01000003">
    <property type="protein sequence ID" value="TQF02899.1"/>
    <property type="molecule type" value="Genomic_DNA"/>
</dbReference>
<dbReference type="AlphaFoldDB" id="A0A540W1J9"/>
<proteinExistence type="predicted"/>
<dbReference type="Proteomes" id="UP000319103">
    <property type="component" value="Unassembled WGS sequence"/>
</dbReference>
<comment type="caution">
    <text evidence="1">The sequence shown here is derived from an EMBL/GenBank/DDBJ whole genome shotgun (WGS) entry which is preliminary data.</text>
</comment>
<sequence>MSTYLALTFGTLLSSQGTDASFEFASAFSPGIRFIRYCVLSCFQLIRSGLVPFLASWLARAAFCSCDGHHSTAFPDQVRTMLISEWKVAWLINP</sequence>
<organism evidence="1 2">
    <name type="scientific">Kitasatospora acidiphila</name>
    <dbReference type="NCBI Taxonomy" id="2567942"/>
    <lineage>
        <taxon>Bacteria</taxon>
        <taxon>Bacillati</taxon>
        <taxon>Actinomycetota</taxon>
        <taxon>Actinomycetes</taxon>
        <taxon>Kitasatosporales</taxon>
        <taxon>Streptomycetaceae</taxon>
        <taxon>Kitasatospora</taxon>
    </lineage>
</organism>
<gene>
    <name evidence="1" type="ORF">E6W39_12360</name>
</gene>
<dbReference type="OrthoDB" id="3874087at2"/>
<evidence type="ECO:0000313" key="1">
    <source>
        <dbReference type="EMBL" id="TQF02899.1"/>
    </source>
</evidence>
<evidence type="ECO:0000313" key="2">
    <source>
        <dbReference type="Proteomes" id="UP000319103"/>
    </source>
</evidence>